<evidence type="ECO:0000313" key="3">
    <source>
        <dbReference type="Proteomes" id="UP000589738"/>
    </source>
</evidence>
<dbReference type="AlphaFoldDB" id="A0A841NBR4"/>
<keyword evidence="3" id="KW-1185">Reference proteome</keyword>
<evidence type="ECO:0000313" key="2">
    <source>
        <dbReference type="EMBL" id="MBB6372121.1"/>
    </source>
</evidence>
<proteinExistence type="predicted"/>
<accession>A0A841NBR4</accession>
<gene>
    <name evidence="2" type="ORF">HNP36_003210</name>
</gene>
<dbReference type="Proteomes" id="UP000589738">
    <property type="component" value="Unassembled WGS sequence"/>
</dbReference>
<dbReference type="EMBL" id="JACHLC010000004">
    <property type="protein sequence ID" value="MBB6372121.1"/>
    <property type="molecule type" value="Genomic_DNA"/>
</dbReference>
<protein>
    <submittedName>
        <fullName evidence="2">Uncharacterized protein</fullName>
    </submittedName>
</protein>
<feature type="chain" id="PRO_5032934074" evidence="1">
    <location>
        <begin position="19"/>
        <end position="222"/>
    </location>
</feature>
<sequence>MKKSVLIIILLLSTFLNAQNESDKTDKMLDEMCSNFKLNENLSDTLRIEILNKKFIHPYLSQFSGSELEDKIDNLYFRFQKRCEHFRDYLVKVDPPKDDNWARLDAHPKITVSENEIAQFKKTIDFYYFEYEGKKTTLKTDKNFWIETFEDGTNSKLYYKWIGKNKFELEFIESNNNGRKNFSKKGDKYIYEIINKENNYYWILSEIPGQSEILKFKLFVGN</sequence>
<comment type="caution">
    <text evidence="2">The sequence shown here is derived from an EMBL/GenBank/DDBJ whole genome shotgun (WGS) entry which is preliminary data.</text>
</comment>
<organism evidence="2 3">
    <name type="scientific">Chryseobacterium shigense</name>
    <dbReference type="NCBI Taxonomy" id="297244"/>
    <lineage>
        <taxon>Bacteria</taxon>
        <taxon>Pseudomonadati</taxon>
        <taxon>Bacteroidota</taxon>
        <taxon>Flavobacteriia</taxon>
        <taxon>Flavobacteriales</taxon>
        <taxon>Weeksellaceae</taxon>
        <taxon>Chryseobacterium group</taxon>
        <taxon>Chryseobacterium</taxon>
    </lineage>
</organism>
<feature type="signal peptide" evidence="1">
    <location>
        <begin position="1"/>
        <end position="18"/>
    </location>
</feature>
<name>A0A841NBR4_9FLAO</name>
<dbReference type="RefSeq" id="WP_184165749.1">
    <property type="nucleotide sequence ID" value="NZ_JACHLC010000004.1"/>
</dbReference>
<keyword evidence="1" id="KW-0732">Signal</keyword>
<evidence type="ECO:0000256" key="1">
    <source>
        <dbReference type="SAM" id="SignalP"/>
    </source>
</evidence>
<reference evidence="2 3" key="1">
    <citation type="submission" date="2020-08" db="EMBL/GenBank/DDBJ databases">
        <title>Functional genomics of gut bacteria from endangered species of beetles.</title>
        <authorList>
            <person name="Carlos-Shanley C."/>
        </authorList>
    </citation>
    <scope>NUCLEOTIDE SEQUENCE [LARGE SCALE GENOMIC DNA]</scope>
    <source>
        <strain evidence="2 3">S00136</strain>
    </source>
</reference>